<dbReference type="VEuPathDB" id="FungiDB:PV07_07922"/>
<dbReference type="HOGENOM" id="CLU_2003673_0_0_1"/>
<dbReference type="AlphaFoldDB" id="A0A0D2CAZ9"/>
<dbReference type="EMBL" id="KN847043">
    <property type="protein sequence ID" value="KIW28243.1"/>
    <property type="molecule type" value="Genomic_DNA"/>
</dbReference>
<sequence>MPYPRSTLSMSSQSIIPVYFRPAILRTKVRGTPYKHQPLGYPTLGRVTCLRDGQSLLSLARCPTRRHSLFSLVDPFRTLAVPISPRRCPLPQSLAVRAFVHDATHRSSSSVDLPMILFRALSHL</sequence>
<evidence type="ECO:0000313" key="1">
    <source>
        <dbReference type="EMBL" id="KIW28243.1"/>
    </source>
</evidence>
<keyword evidence="2" id="KW-1185">Reference proteome</keyword>
<accession>A0A0D2CAZ9</accession>
<evidence type="ECO:0000313" key="2">
    <source>
        <dbReference type="Proteomes" id="UP000054466"/>
    </source>
</evidence>
<protein>
    <submittedName>
        <fullName evidence="1">Uncharacterized protein</fullName>
    </submittedName>
</protein>
<reference evidence="1 2" key="1">
    <citation type="submission" date="2015-01" db="EMBL/GenBank/DDBJ databases">
        <title>The Genome Sequence of Cladophialophora immunda CBS83496.</title>
        <authorList>
            <consortium name="The Broad Institute Genomics Platform"/>
            <person name="Cuomo C."/>
            <person name="de Hoog S."/>
            <person name="Gorbushina A."/>
            <person name="Stielow B."/>
            <person name="Teixiera M."/>
            <person name="Abouelleil A."/>
            <person name="Chapman S.B."/>
            <person name="Priest M."/>
            <person name="Young S.K."/>
            <person name="Wortman J."/>
            <person name="Nusbaum C."/>
            <person name="Birren B."/>
        </authorList>
    </citation>
    <scope>NUCLEOTIDE SEQUENCE [LARGE SCALE GENOMIC DNA]</scope>
    <source>
        <strain evidence="1 2">CBS 83496</strain>
    </source>
</reference>
<dbReference type="RefSeq" id="XP_016248459.1">
    <property type="nucleotide sequence ID" value="XM_016395040.1"/>
</dbReference>
<name>A0A0D2CAZ9_9EURO</name>
<proteinExistence type="predicted"/>
<dbReference type="Proteomes" id="UP000054466">
    <property type="component" value="Unassembled WGS sequence"/>
</dbReference>
<gene>
    <name evidence="1" type="ORF">PV07_07922</name>
</gene>
<dbReference type="GeneID" id="27347116"/>
<organism evidence="1 2">
    <name type="scientific">Cladophialophora immunda</name>
    <dbReference type="NCBI Taxonomy" id="569365"/>
    <lineage>
        <taxon>Eukaryota</taxon>
        <taxon>Fungi</taxon>
        <taxon>Dikarya</taxon>
        <taxon>Ascomycota</taxon>
        <taxon>Pezizomycotina</taxon>
        <taxon>Eurotiomycetes</taxon>
        <taxon>Chaetothyriomycetidae</taxon>
        <taxon>Chaetothyriales</taxon>
        <taxon>Herpotrichiellaceae</taxon>
        <taxon>Cladophialophora</taxon>
    </lineage>
</organism>